<evidence type="ECO:0000256" key="3">
    <source>
        <dbReference type="ARBA" id="ARBA00023237"/>
    </source>
</evidence>
<dbReference type="PANTHER" id="PTHR30329:SF21">
    <property type="entry name" value="LIPOPROTEIN YIAD-RELATED"/>
    <property type="match status" value="1"/>
</dbReference>
<dbReference type="SUPFAM" id="SSF82171">
    <property type="entry name" value="DPP6 N-terminal domain-like"/>
    <property type="match status" value="1"/>
</dbReference>
<dbReference type="Pfam" id="PF07676">
    <property type="entry name" value="PD40"/>
    <property type="match status" value="2"/>
</dbReference>
<dbReference type="PROSITE" id="PS51123">
    <property type="entry name" value="OMPA_2"/>
    <property type="match status" value="1"/>
</dbReference>
<dbReference type="Proteomes" id="UP000198964">
    <property type="component" value="Unassembled WGS sequence"/>
</dbReference>
<dbReference type="InterPro" id="IPR019734">
    <property type="entry name" value="TPR_rpt"/>
</dbReference>
<organism evidence="7 8">
    <name type="scientific">Sunxiuqinia elliptica</name>
    <dbReference type="NCBI Taxonomy" id="655355"/>
    <lineage>
        <taxon>Bacteria</taxon>
        <taxon>Pseudomonadati</taxon>
        <taxon>Bacteroidota</taxon>
        <taxon>Bacteroidia</taxon>
        <taxon>Marinilabiliales</taxon>
        <taxon>Prolixibacteraceae</taxon>
        <taxon>Sunxiuqinia</taxon>
    </lineage>
</organism>
<dbReference type="InterPro" id="IPR050330">
    <property type="entry name" value="Bact_OuterMem_StrucFunc"/>
</dbReference>
<evidence type="ECO:0000256" key="5">
    <source>
        <dbReference type="PROSITE-ProRule" id="PRU00473"/>
    </source>
</evidence>
<keyword evidence="8" id="KW-1185">Reference proteome</keyword>
<dbReference type="AlphaFoldDB" id="A0A1I2C7C3"/>
<dbReference type="PRINTS" id="PR01021">
    <property type="entry name" value="OMPADOMAIN"/>
</dbReference>
<dbReference type="Pfam" id="PF13432">
    <property type="entry name" value="TPR_16"/>
    <property type="match status" value="1"/>
</dbReference>
<dbReference type="Gene3D" id="1.25.40.10">
    <property type="entry name" value="Tetratricopeptide repeat domain"/>
    <property type="match status" value="1"/>
</dbReference>
<dbReference type="EMBL" id="FONW01000001">
    <property type="protein sequence ID" value="SFE64078.1"/>
    <property type="molecule type" value="Genomic_DNA"/>
</dbReference>
<dbReference type="PROSITE" id="PS50005">
    <property type="entry name" value="TPR"/>
    <property type="match status" value="2"/>
</dbReference>
<comment type="subcellular location">
    <subcellularLocation>
        <location evidence="1">Cell outer membrane</location>
    </subcellularLocation>
</comment>
<dbReference type="CDD" id="cd07185">
    <property type="entry name" value="OmpA_C-like"/>
    <property type="match status" value="1"/>
</dbReference>
<dbReference type="RefSeq" id="WP_170846842.1">
    <property type="nucleotide sequence ID" value="NZ_FONW01000001.1"/>
</dbReference>
<dbReference type="GO" id="GO:0009279">
    <property type="term" value="C:cell outer membrane"/>
    <property type="evidence" value="ECO:0007669"/>
    <property type="project" value="UniProtKB-SubCell"/>
</dbReference>
<dbReference type="SMART" id="SM00028">
    <property type="entry name" value="TPR"/>
    <property type="match status" value="3"/>
</dbReference>
<dbReference type="STRING" id="655355.SAMN05216283_101626"/>
<dbReference type="SUPFAM" id="SSF48452">
    <property type="entry name" value="TPR-like"/>
    <property type="match status" value="1"/>
</dbReference>
<keyword evidence="3" id="KW-0998">Cell outer membrane</keyword>
<dbReference type="InterPro" id="IPR011659">
    <property type="entry name" value="WD40"/>
</dbReference>
<evidence type="ECO:0000256" key="4">
    <source>
        <dbReference type="PROSITE-ProRule" id="PRU00339"/>
    </source>
</evidence>
<feature type="repeat" description="TPR" evidence="4">
    <location>
        <begin position="23"/>
        <end position="56"/>
    </location>
</feature>
<feature type="domain" description="OmpA-like" evidence="6">
    <location>
        <begin position="511"/>
        <end position="655"/>
    </location>
</feature>
<gene>
    <name evidence="7" type="ORF">SAMN05216283_101626</name>
</gene>
<keyword evidence="2 5" id="KW-0472">Membrane</keyword>
<dbReference type="InterPro" id="IPR006665">
    <property type="entry name" value="OmpA-like"/>
</dbReference>
<dbReference type="Gene3D" id="3.30.1330.60">
    <property type="entry name" value="OmpA-like domain"/>
    <property type="match status" value="1"/>
</dbReference>
<dbReference type="PANTHER" id="PTHR30329">
    <property type="entry name" value="STATOR ELEMENT OF FLAGELLAR MOTOR COMPLEX"/>
    <property type="match status" value="1"/>
</dbReference>
<keyword evidence="4" id="KW-0802">TPR repeat</keyword>
<accession>A0A1I2C7C3</accession>
<sequence length="666" mass="75757">MKRTYLAVISLSLVLLILGACSSQKYYRSGQLSYEIGEYYRATEKYRKAYRKDDNLQHKMEMAYHMAEAYRAIGEYGKAAIWYKNAIRRQHPDFKAVLHYADCLRATKKYEEAIEAYQQYLDSVPQDVQAINGLDACRYIQDWEDKPTRYVVNSVRELNSKYADYAPVFVGGRDNEILMTSTRENNVGKKENNITGEQFADIFRVEYQVQRQKWGAPKLIDESGLINTPDEEGAVTLSSSGDEMIFTRARYNKQEDLGAELYRVKMSRGDWSEPVKLELLGDSLIAAHPSLSANGDTLYFVSDKPGGFGGKDIWMSVRSGATFGTPVNLGAKINTPGDEVFPTIRSNGELYFSSNYHMGMGGLDIFKATRNEDGEWHIQNMKAPINSSGDDFGMAFIEGEETRGLFASNRKGSRSDDIYSFYLPPKIFRIAGEIYNKETSQRLDGARIRIIGTDGTNLKMRADDGKFQMKLNPETEYVFAAFKDGFLNDKGRESTIGLADSKDFRLDLYLTPTDAPIKIDNINYEFGSWELLPESVSALDSLVDILTLNPTITIELMAHTDFVGSEQFNFNLSQKRAQSVVDYLIQKGINPDRLVAKGYGETWPKKVTRTMAKQYEFLQRNDELTEEFINGLTPEQQEIAKALNRRTEFRVLSTDFHERFAPEVEE</sequence>
<dbReference type="SUPFAM" id="SSF103088">
    <property type="entry name" value="OmpA-like"/>
    <property type="match status" value="1"/>
</dbReference>
<name>A0A1I2C7C3_9BACT</name>
<feature type="repeat" description="TPR" evidence="4">
    <location>
        <begin position="94"/>
        <end position="127"/>
    </location>
</feature>
<dbReference type="InterPro" id="IPR036737">
    <property type="entry name" value="OmpA-like_sf"/>
</dbReference>
<evidence type="ECO:0000256" key="2">
    <source>
        <dbReference type="ARBA" id="ARBA00023136"/>
    </source>
</evidence>
<dbReference type="InterPro" id="IPR006664">
    <property type="entry name" value="OMP_bac"/>
</dbReference>
<evidence type="ECO:0000313" key="7">
    <source>
        <dbReference type="EMBL" id="SFE64078.1"/>
    </source>
</evidence>
<evidence type="ECO:0000259" key="6">
    <source>
        <dbReference type="PROSITE" id="PS51123"/>
    </source>
</evidence>
<proteinExistence type="predicted"/>
<dbReference type="Pfam" id="PF00691">
    <property type="entry name" value="OmpA"/>
    <property type="match status" value="1"/>
</dbReference>
<protein>
    <submittedName>
        <fullName evidence="7">WD40-like Beta Propeller Repeat</fullName>
    </submittedName>
</protein>
<dbReference type="InterPro" id="IPR011990">
    <property type="entry name" value="TPR-like_helical_dom_sf"/>
</dbReference>
<evidence type="ECO:0000256" key="1">
    <source>
        <dbReference type="ARBA" id="ARBA00004442"/>
    </source>
</evidence>
<reference evidence="7 8" key="1">
    <citation type="submission" date="2016-10" db="EMBL/GenBank/DDBJ databases">
        <authorList>
            <person name="de Groot N.N."/>
        </authorList>
    </citation>
    <scope>NUCLEOTIDE SEQUENCE [LARGE SCALE GENOMIC DNA]</scope>
    <source>
        <strain evidence="7 8">CGMCC 1.9156</strain>
    </source>
</reference>
<evidence type="ECO:0000313" key="8">
    <source>
        <dbReference type="Proteomes" id="UP000198964"/>
    </source>
</evidence>
<dbReference type="PROSITE" id="PS51257">
    <property type="entry name" value="PROKAR_LIPOPROTEIN"/>
    <property type="match status" value="1"/>
</dbReference>